<sequence>MKNLLEKHFSKKTLRLLTIGAGVGVIVFYFIIKSIMDSFMSSWDFDSIGAMAYVSLFFYIAFIVVTVLILYYSYRIYFKNNDKSDVSVVVTFGIFCAFAVILLLNFQTIMFFLKLASITSIYDLYDLGYSVDSVDFAYDLLRLGSVAVIGIAGYSIYMLNKEKGTVQAGPQQTTTTAAADANNTATTTAGAEATNGSTAQTTGSPEPTNTSSTSTTGGTPEVEKKPNETVQKIKGFISTKKGKMILGGVAAALVVVLVAVNLISNQKTEVDLTKGVEIEFSGTDGEGYAYVADNKWAYDGNSKDVEDFLDGVYFSIDNDDDLSNGDEITVTAKYYDEDAKKYKVAPTNTEKTFKVKGLDVEYSSYDDLTKKEKTTVEDSWAEYFEDGTFEDDVRDDLYYDFKSDPEMTLSDMAVVARYYGDSEYAGDDVIVYVVKVTAKGTERYGDAEKTITKYYKIELSEITPSTLKYVDSSTFYLSYSGGLDADTDEKAKKEVIKAYEQDGWDEYEMTEIK</sequence>
<keyword evidence="2" id="KW-0472">Membrane</keyword>
<feature type="transmembrane region" description="Helical" evidence="2">
    <location>
        <begin position="12"/>
        <end position="32"/>
    </location>
</feature>
<accession>A0ABU0E1S5</accession>
<dbReference type="EMBL" id="JAUSUR010000002">
    <property type="protein sequence ID" value="MDQ0360841.1"/>
    <property type="molecule type" value="Genomic_DNA"/>
</dbReference>
<dbReference type="RefSeq" id="WP_307407044.1">
    <property type="nucleotide sequence ID" value="NZ_JAUSUR010000002.1"/>
</dbReference>
<proteinExistence type="predicted"/>
<evidence type="ECO:0000313" key="4">
    <source>
        <dbReference type="Proteomes" id="UP001230220"/>
    </source>
</evidence>
<dbReference type="Proteomes" id="UP001230220">
    <property type="component" value="Unassembled WGS sequence"/>
</dbReference>
<reference evidence="3 4" key="1">
    <citation type="submission" date="2023-07" db="EMBL/GenBank/DDBJ databases">
        <title>Genomic Encyclopedia of Type Strains, Phase IV (KMG-IV): sequencing the most valuable type-strain genomes for metagenomic binning, comparative biology and taxonomic classification.</title>
        <authorList>
            <person name="Goeker M."/>
        </authorList>
    </citation>
    <scope>NUCLEOTIDE SEQUENCE [LARGE SCALE GENOMIC DNA]</scope>
    <source>
        <strain evidence="3 4">DSM 16784</strain>
    </source>
</reference>
<protein>
    <submittedName>
        <fullName evidence="3">Uncharacterized protein</fullName>
    </submittedName>
</protein>
<feature type="transmembrane region" description="Helical" evidence="2">
    <location>
        <begin position="244"/>
        <end position="264"/>
    </location>
</feature>
<evidence type="ECO:0000313" key="3">
    <source>
        <dbReference type="EMBL" id="MDQ0360841.1"/>
    </source>
</evidence>
<feature type="transmembrane region" description="Helical" evidence="2">
    <location>
        <begin position="136"/>
        <end position="157"/>
    </location>
</feature>
<keyword evidence="4" id="KW-1185">Reference proteome</keyword>
<gene>
    <name evidence="3" type="ORF">J2S15_001586</name>
</gene>
<evidence type="ECO:0000256" key="2">
    <source>
        <dbReference type="SAM" id="Phobius"/>
    </source>
</evidence>
<feature type="compositionally biased region" description="Low complexity" evidence="1">
    <location>
        <begin position="187"/>
        <end position="220"/>
    </location>
</feature>
<keyword evidence="2" id="KW-0812">Transmembrane</keyword>
<comment type="caution">
    <text evidence="3">The sequence shown here is derived from an EMBL/GenBank/DDBJ whole genome shotgun (WGS) entry which is preliminary data.</text>
</comment>
<organism evidence="3 4">
    <name type="scientific">Breznakia pachnodae</name>
    <dbReference type="NCBI Taxonomy" id="265178"/>
    <lineage>
        <taxon>Bacteria</taxon>
        <taxon>Bacillati</taxon>
        <taxon>Bacillota</taxon>
        <taxon>Erysipelotrichia</taxon>
        <taxon>Erysipelotrichales</taxon>
        <taxon>Erysipelotrichaceae</taxon>
        <taxon>Breznakia</taxon>
    </lineage>
</organism>
<evidence type="ECO:0000256" key="1">
    <source>
        <dbReference type="SAM" id="MobiDB-lite"/>
    </source>
</evidence>
<feature type="region of interest" description="Disordered" evidence="1">
    <location>
        <begin position="187"/>
        <end position="227"/>
    </location>
</feature>
<name>A0ABU0E1S5_9FIRM</name>
<feature type="transmembrane region" description="Helical" evidence="2">
    <location>
        <begin position="86"/>
        <end position="116"/>
    </location>
</feature>
<feature type="transmembrane region" description="Helical" evidence="2">
    <location>
        <begin position="52"/>
        <end position="74"/>
    </location>
</feature>
<keyword evidence="2" id="KW-1133">Transmembrane helix</keyword>